<comment type="caution">
    <text evidence="4">The sequence shown here is derived from an EMBL/GenBank/DDBJ whole genome shotgun (WGS) entry which is preliminary data.</text>
</comment>
<dbReference type="InterPro" id="IPR036291">
    <property type="entry name" value="NAD(P)-bd_dom_sf"/>
</dbReference>
<evidence type="ECO:0000256" key="1">
    <source>
        <dbReference type="ARBA" id="ARBA00006484"/>
    </source>
</evidence>
<dbReference type="PRINTS" id="PR00081">
    <property type="entry name" value="GDHRDH"/>
</dbReference>
<dbReference type="Proteomes" id="UP000216429">
    <property type="component" value="Unassembled WGS sequence"/>
</dbReference>
<evidence type="ECO:0000256" key="3">
    <source>
        <dbReference type="RuleBase" id="RU000363"/>
    </source>
</evidence>
<dbReference type="GO" id="GO:0016616">
    <property type="term" value="F:oxidoreductase activity, acting on the CH-OH group of donors, NAD or NADP as acceptor"/>
    <property type="evidence" value="ECO:0007669"/>
    <property type="project" value="TreeGrafter"/>
</dbReference>
<dbReference type="Pfam" id="PF00106">
    <property type="entry name" value="adh_short"/>
    <property type="match status" value="1"/>
</dbReference>
<protein>
    <submittedName>
        <fullName evidence="4">3-oxoacyl-ACP reductase</fullName>
    </submittedName>
</protein>
<keyword evidence="5" id="KW-1185">Reference proteome</keyword>
<dbReference type="PANTHER" id="PTHR42760">
    <property type="entry name" value="SHORT-CHAIN DEHYDROGENASES/REDUCTASES FAMILY MEMBER"/>
    <property type="match status" value="1"/>
</dbReference>
<dbReference type="FunFam" id="3.40.50.720:FF:000173">
    <property type="entry name" value="3-oxoacyl-[acyl-carrier protein] reductase"/>
    <property type="match status" value="1"/>
</dbReference>
<accession>A0A261VEZ9</accession>
<name>A0A261VEZ9_9BORD</name>
<reference evidence="5" key="1">
    <citation type="submission" date="2017-05" db="EMBL/GenBank/DDBJ databases">
        <title>Complete and WGS of Bordetella genogroups.</title>
        <authorList>
            <person name="Spilker T."/>
            <person name="Lipuma J."/>
        </authorList>
    </citation>
    <scope>NUCLEOTIDE SEQUENCE [LARGE SCALE GENOMIC DNA]</scope>
    <source>
        <strain evidence="5">AU6712</strain>
    </source>
</reference>
<dbReference type="OrthoDB" id="196630at2"/>
<comment type="similarity">
    <text evidence="1 3">Belongs to the short-chain dehydrogenases/reductases (SDR) family.</text>
</comment>
<dbReference type="PRINTS" id="PR00080">
    <property type="entry name" value="SDRFAMILY"/>
</dbReference>
<keyword evidence="2" id="KW-0560">Oxidoreductase</keyword>
<dbReference type="GO" id="GO:0030497">
    <property type="term" value="P:fatty acid elongation"/>
    <property type="evidence" value="ECO:0007669"/>
    <property type="project" value="TreeGrafter"/>
</dbReference>
<evidence type="ECO:0000256" key="2">
    <source>
        <dbReference type="ARBA" id="ARBA00023002"/>
    </source>
</evidence>
<evidence type="ECO:0000313" key="4">
    <source>
        <dbReference type="EMBL" id="OZI72351.1"/>
    </source>
</evidence>
<dbReference type="InterPro" id="IPR020904">
    <property type="entry name" value="Sc_DH/Rdtase_CS"/>
</dbReference>
<sequence length="244" mass="25654">MNNRHAIVTGAANGLGLAIVQRLHASGARVTLWDTDTIRGTEAADSLGSHARFSTVDVTCAPTILAHELQQSIEAFGPVDVLINNAGIAGPNATAWEYPLEKWRQVIEINVIGVLQCCRAVLPGMIQGGYGRVVNIASIAGKEGNATASAYAASKGAVIAMTKSIAKELVGTGVLMNCIAPAAIETDIFKQNDQDFKNLLQSKIPMGRLGQPEELAALVAWMASEECSFNTGAVFDLSGGRATY</sequence>
<dbReference type="PROSITE" id="PS00061">
    <property type="entry name" value="ADH_SHORT"/>
    <property type="match status" value="1"/>
</dbReference>
<dbReference type="CDD" id="cd05233">
    <property type="entry name" value="SDR_c"/>
    <property type="match status" value="1"/>
</dbReference>
<dbReference type="InterPro" id="IPR002347">
    <property type="entry name" value="SDR_fam"/>
</dbReference>
<dbReference type="PANTHER" id="PTHR42760:SF129">
    <property type="entry name" value="OXIDOREDUCTASE"/>
    <property type="match status" value="1"/>
</dbReference>
<dbReference type="EMBL" id="NEVU01000003">
    <property type="protein sequence ID" value="OZI72351.1"/>
    <property type="molecule type" value="Genomic_DNA"/>
</dbReference>
<organism evidence="4 5">
    <name type="scientific">Bordetella genomosp. 12</name>
    <dbReference type="NCBI Taxonomy" id="463035"/>
    <lineage>
        <taxon>Bacteria</taxon>
        <taxon>Pseudomonadati</taxon>
        <taxon>Pseudomonadota</taxon>
        <taxon>Betaproteobacteria</taxon>
        <taxon>Burkholderiales</taxon>
        <taxon>Alcaligenaceae</taxon>
        <taxon>Bordetella</taxon>
    </lineage>
</organism>
<dbReference type="SUPFAM" id="SSF51735">
    <property type="entry name" value="NAD(P)-binding Rossmann-fold domains"/>
    <property type="match status" value="1"/>
</dbReference>
<evidence type="ECO:0000313" key="5">
    <source>
        <dbReference type="Proteomes" id="UP000216429"/>
    </source>
</evidence>
<dbReference type="Gene3D" id="3.40.50.720">
    <property type="entry name" value="NAD(P)-binding Rossmann-like Domain"/>
    <property type="match status" value="1"/>
</dbReference>
<dbReference type="AlphaFoldDB" id="A0A261VEZ9"/>
<proteinExistence type="inferred from homology"/>
<gene>
    <name evidence="4" type="ORF">CAL22_17820</name>
</gene>